<dbReference type="Gene3D" id="2.40.128.680">
    <property type="match status" value="1"/>
</dbReference>
<accession>A0AAV0ADP2</accession>
<dbReference type="PANTHER" id="PTHR47204">
    <property type="entry name" value="OS02G0168900 PROTEIN"/>
    <property type="match status" value="1"/>
</dbReference>
<protein>
    <submittedName>
        <fullName evidence="1">Ribonuclease H2 non-catalytic subunit-domain-containing protein</fullName>
    </submittedName>
</protein>
<reference evidence="1" key="1">
    <citation type="submission" date="2022-06" db="EMBL/GenBank/DDBJ databases">
        <authorList>
            <consortium name="SYNGENTA / RWTH Aachen University"/>
        </authorList>
    </citation>
    <scope>NUCLEOTIDE SEQUENCE</scope>
</reference>
<proteinExistence type="predicted"/>
<dbReference type="Pfam" id="PF08615">
    <property type="entry name" value="RNase_H2_suC"/>
    <property type="match status" value="1"/>
</dbReference>
<dbReference type="EMBL" id="CALTRL010000066">
    <property type="protein sequence ID" value="CAH7666160.1"/>
    <property type="molecule type" value="Genomic_DNA"/>
</dbReference>
<dbReference type="AlphaFoldDB" id="A0AAV0ADP2"/>
<dbReference type="GO" id="GO:0032299">
    <property type="term" value="C:ribonuclease H2 complex"/>
    <property type="evidence" value="ECO:0007669"/>
    <property type="project" value="InterPro"/>
</dbReference>
<dbReference type="GO" id="GO:0006401">
    <property type="term" value="P:RNA catabolic process"/>
    <property type="evidence" value="ECO:0007669"/>
    <property type="project" value="InterPro"/>
</dbReference>
<evidence type="ECO:0000313" key="2">
    <source>
        <dbReference type="Proteomes" id="UP001153365"/>
    </source>
</evidence>
<gene>
    <name evidence="1" type="ORF">PPACK8108_LOCUS497</name>
</gene>
<dbReference type="InterPro" id="IPR013924">
    <property type="entry name" value="RNase_H2_suC"/>
</dbReference>
<sequence>MTDGFNPSIILKVKTEGKGVSKEVKRDSDEKVLIDIGKNVVEELDDQSSSKRIVQLDLMPFSIDHDGPSKISKYFLKKNLKTICDTNDSDFKTLDESKLHKSSEKSFERLESSFRGRYLVGVRLGLPIGYTGLMLSGETRDDDVKVDECSVTRSEETIKEGQKNLQEVNSFTESGRDLKKPKLIRTVGRFEDLTIWNPDGQVDLSQDFYFRSLDEWSQVSQLLHSSSTEL</sequence>
<organism evidence="1 2">
    <name type="scientific">Phakopsora pachyrhizi</name>
    <name type="common">Asian soybean rust disease fungus</name>
    <dbReference type="NCBI Taxonomy" id="170000"/>
    <lineage>
        <taxon>Eukaryota</taxon>
        <taxon>Fungi</taxon>
        <taxon>Dikarya</taxon>
        <taxon>Basidiomycota</taxon>
        <taxon>Pucciniomycotina</taxon>
        <taxon>Pucciniomycetes</taxon>
        <taxon>Pucciniales</taxon>
        <taxon>Phakopsoraceae</taxon>
        <taxon>Phakopsora</taxon>
    </lineage>
</organism>
<evidence type="ECO:0000313" key="1">
    <source>
        <dbReference type="EMBL" id="CAH7666160.1"/>
    </source>
</evidence>
<name>A0AAV0ADP2_PHAPC</name>
<keyword evidence="2" id="KW-1185">Reference proteome</keyword>
<dbReference type="CDD" id="cd09271">
    <property type="entry name" value="RNase_H2-C"/>
    <property type="match status" value="1"/>
</dbReference>
<dbReference type="PANTHER" id="PTHR47204:SF1">
    <property type="entry name" value="RIBONUCLEASE H2 SUBUNIT C"/>
    <property type="match status" value="1"/>
</dbReference>
<comment type="caution">
    <text evidence="1">The sequence shown here is derived from an EMBL/GenBank/DDBJ whole genome shotgun (WGS) entry which is preliminary data.</text>
</comment>
<dbReference type="Proteomes" id="UP001153365">
    <property type="component" value="Unassembled WGS sequence"/>
</dbReference>